<keyword evidence="9" id="KW-1185">Reference proteome</keyword>
<reference evidence="8 9" key="1">
    <citation type="journal article" date="2015" name="Genome Biol. Evol.">
        <title>The genome of winter moth (Operophtera brumata) provides a genomic perspective on sexual dimorphism and phenology.</title>
        <authorList>
            <person name="Derks M.F."/>
            <person name="Smit S."/>
            <person name="Salis L."/>
            <person name="Schijlen E."/>
            <person name="Bossers A."/>
            <person name="Mateman C."/>
            <person name="Pijl A.S."/>
            <person name="de Ridder D."/>
            <person name="Groenen M.A."/>
            <person name="Visser M.E."/>
            <person name="Megens H.J."/>
        </authorList>
    </citation>
    <scope>NUCLEOTIDE SEQUENCE [LARGE SCALE GENOMIC DNA]</scope>
    <source>
        <strain evidence="8">WM2013NL</strain>
        <tissue evidence="8">Head and thorax</tissue>
    </source>
</reference>
<dbReference type="AlphaFoldDB" id="A0A0L7K4J8"/>
<proteinExistence type="inferred from homology"/>
<dbReference type="EMBL" id="JTDY01011733">
    <property type="protein sequence ID" value="KOB53760.1"/>
    <property type="molecule type" value="Genomic_DNA"/>
</dbReference>
<evidence type="ECO:0000256" key="5">
    <source>
        <dbReference type="ARBA" id="ARBA00023128"/>
    </source>
</evidence>
<keyword evidence="3" id="KW-0999">Mitochondrion inner membrane</keyword>
<dbReference type="Proteomes" id="UP000037510">
    <property type="component" value="Unassembled WGS sequence"/>
</dbReference>
<dbReference type="STRING" id="104452.A0A0L7K4J8"/>
<dbReference type="Pfam" id="PF10231">
    <property type="entry name" value="COA8"/>
    <property type="match status" value="1"/>
</dbReference>
<evidence type="ECO:0000313" key="9">
    <source>
        <dbReference type="Proteomes" id="UP000037510"/>
    </source>
</evidence>
<evidence type="ECO:0000256" key="2">
    <source>
        <dbReference type="ARBA" id="ARBA00005453"/>
    </source>
</evidence>
<dbReference type="GO" id="GO:0097193">
    <property type="term" value="P:intrinsic apoptotic signaling pathway"/>
    <property type="evidence" value="ECO:0007669"/>
    <property type="project" value="InterPro"/>
</dbReference>
<dbReference type="InterPro" id="IPR018796">
    <property type="entry name" value="COA8"/>
</dbReference>
<feature type="region of interest" description="Disordered" evidence="7">
    <location>
        <begin position="1"/>
        <end position="25"/>
    </location>
</feature>
<evidence type="ECO:0000256" key="4">
    <source>
        <dbReference type="ARBA" id="ARBA00022946"/>
    </source>
</evidence>
<evidence type="ECO:0000256" key="3">
    <source>
        <dbReference type="ARBA" id="ARBA00022792"/>
    </source>
</evidence>
<keyword evidence="6" id="KW-0472">Membrane</keyword>
<protein>
    <submittedName>
        <fullName evidence="8">UPF0671 protein</fullName>
    </submittedName>
</protein>
<keyword evidence="5" id="KW-0496">Mitochondrion</keyword>
<sequence length="142" mass="16993">MSTTPDTMSAQAPNPKTISTDMVGPPDPVSNLRRIVFKQATNETKLEKRFRETRAEVQEWNQHFWTQHNSRFFQEREDYLKKHVPEGKQNLTADEMSVFYKAFLDKNWRSHINYNIEWYKKNVTLLGFALQVKFRRLLKLKD</sequence>
<dbReference type="PANTHER" id="PTHR31107">
    <property type="entry name" value="APOPTOGENIC PROTEIN 1, MITOCHONDRIAL"/>
    <property type="match status" value="1"/>
</dbReference>
<gene>
    <name evidence="8" type="ORF">OBRU01_25942</name>
</gene>
<evidence type="ECO:0000256" key="1">
    <source>
        <dbReference type="ARBA" id="ARBA00004443"/>
    </source>
</evidence>
<evidence type="ECO:0000313" key="8">
    <source>
        <dbReference type="EMBL" id="KOB53760.1"/>
    </source>
</evidence>
<organism evidence="8 9">
    <name type="scientific">Operophtera brumata</name>
    <name type="common">Winter moth</name>
    <name type="synonym">Phalaena brumata</name>
    <dbReference type="NCBI Taxonomy" id="104452"/>
    <lineage>
        <taxon>Eukaryota</taxon>
        <taxon>Metazoa</taxon>
        <taxon>Ecdysozoa</taxon>
        <taxon>Arthropoda</taxon>
        <taxon>Hexapoda</taxon>
        <taxon>Insecta</taxon>
        <taxon>Pterygota</taxon>
        <taxon>Neoptera</taxon>
        <taxon>Endopterygota</taxon>
        <taxon>Lepidoptera</taxon>
        <taxon>Glossata</taxon>
        <taxon>Ditrysia</taxon>
        <taxon>Geometroidea</taxon>
        <taxon>Geometridae</taxon>
        <taxon>Larentiinae</taxon>
        <taxon>Operophtera</taxon>
    </lineage>
</organism>
<evidence type="ECO:0000256" key="7">
    <source>
        <dbReference type="SAM" id="MobiDB-lite"/>
    </source>
</evidence>
<dbReference type="GO" id="GO:0005743">
    <property type="term" value="C:mitochondrial inner membrane"/>
    <property type="evidence" value="ECO:0007669"/>
    <property type="project" value="UniProtKB-SubCell"/>
</dbReference>
<comment type="caution">
    <text evidence="8">The sequence shown here is derived from an EMBL/GenBank/DDBJ whole genome shotgun (WGS) entry which is preliminary data.</text>
</comment>
<comment type="similarity">
    <text evidence="2">Belongs to the COA8 family.</text>
</comment>
<keyword evidence="4" id="KW-0809">Transit peptide</keyword>
<name>A0A0L7K4J8_OPEBR</name>
<evidence type="ECO:0000256" key="6">
    <source>
        <dbReference type="ARBA" id="ARBA00023136"/>
    </source>
</evidence>
<dbReference type="PANTHER" id="PTHR31107:SF2">
    <property type="entry name" value="CYTOCHROME C OXIDASE ASSEMBLY FACTOR 8"/>
    <property type="match status" value="1"/>
</dbReference>
<feature type="compositionally biased region" description="Polar residues" evidence="7">
    <location>
        <begin position="1"/>
        <end position="20"/>
    </location>
</feature>
<accession>A0A0L7K4J8</accession>
<comment type="subcellular location">
    <subcellularLocation>
        <location evidence="1">Mitochondrion inner membrane</location>
        <topology evidence="1">Peripheral membrane protein</topology>
        <orientation evidence="1">Matrix side</orientation>
    </subcellularLocation>
</comment>